<evidence type="ECO:0000256" key="1">
    <source>
        <dbReference type="SAM" id="Phobius"/>
    </source>
</evidence>
<reference evidence="2 3" key="1">
    <citation type="submission" date="2018-12" db="EMBL/GenBank/DDBJ databases">
        <authorList>
            <person name="Sun L."/>
            <person name="Chen Z."/>
        </authorList>
    </citation>
    <scope>NUCLEOTIDE SEQUENCE [LARGE SCALE GENOMIC DNA]</scope>
    <source>
        <strain evidence="2 3">3-5-3</strain>
    </source>
</reference>
<keyword evidence="3" id="KW-1185">Reference proteome</keyword>
<dbReference type="Pfam" id="PF05437">
    <property type="entry name" value="AzlD"/>
    <property type="match status" value="1"/>
</dbReference>
<evidence type="ECO:0000313" key="2">
    <source>
        <dbReference type="EMBL" id="RUT35540.1"/>
    </source>
</evidence>
<sequence>MEVSWDIFLLIAGCSVVTILPRVVPLVLLSRIALPEPLLRWLSHIPIAVMAALVGQELIQMDGGFQLSDHLDLAAGILTFAVALKTRNLLWTVVMGCVFAMVLRLLVNG</sequence>
<dbReference type="Proteomes" id="UP000272464">
    <property type="component" value="Unassembled WGS sequence"/>
</dbReference>
<dbReference type="InterPro" id="IPR008407">
    <property type="entry name" value="Brnchd-chn_aa_trnsp_AzlD"/>
</dbReference>
<evidence type="ECO:0000313" key="3">
    <source>
        <dbReference type="Proteomes" id="UP000272464"/>
    </source>
</evidence>
<proteinExistence type="predicted"/>
<dbReference type="EMBL" id="RZNX01000001">
    <property type="protein sequence ID" value="RUT35540.1"/>
    <property type="molecule type" value="Genomic_DNA"/>
</dbReference>
<feature type="transmembrane region" description="Helical" evidence="1">
    <location>
        <begin position="6"/>
        <end position="29"/>
    </location>
</feature>
<dbReference type="RefSeq" id="WP_127197240.1">
    <property type="nucleotide sequence ID" value="NZ_RZNX01000001.1"/>
</dbReference>
<protein>
    <submittedName>
        <fullName evidence="2">AzlD domain-containing protein</fullName>
    </submittedName>
</protein>
<gene>
    <name evidence="2" type="ORF">EJP77_00505</name>
</gene>
<dbReference type="OrthoDB" id="7870017at2"/>
<keyword evidence="1" id="KW-0812">Transmembrane</keyword>
<dbReference type="AlphaFoldDB" id="A0A3S1BBF6"/>
<keyword evidence="1" id="KW-0472">Membrane</keyword>
<comment type="caution">
    <text evidence="2">The sequence shown here is derived from an EMBL/GenBank/DDBJ whole genome shotgun (WGS) entry which is preliminary data.</text>
</comment>
<organism evidence="2 3">
    <name type="scientific">Paenibacillus zeisoli</name>
    <dbReference type="NCBI Taxonomy" id="2496267"/>
    <lineage>
        <taxon>Bacteria</taxon>
        <taxon>Bacillati</taxon>
        <taxon>Bacillota</taxon>
        <taxon>Bacilli</taxon>
        <taxon>Bacillales</taxon>
        <taxon>Paenibacillaceae</taxon>
        <taxon>Paenibacillus</taxon>
    </lineage>
</organism>
<keyword evidence="1" id="KW-1133">Transmembrane helix</keyword>
<feature type="transmembrane region" description="Helical" evidence="1">
    <location>
        <begin position="89"/>
        <end position="107"/>
    </location>
</feature>
<name>A0A3S1BBF6_9BACL</name>
<accession>A0A3S1BBF6</accession>